<feature type="domain" description="Histidine kinase" evidence="10">
    <location>
        <begin position="119"/>
        <end position="328"/>
    </location>
</feature>
<dbReference type="InterPro" id="IPR004358">
    <property type="entry name" value="Sig_transdc_His_kin-like_C"/>
</dbReference>
<keyword evidence="4" id="KW-0597">Phosphoprotein</keyword>
<dbReference type="GO" id="GO:0016036">
    <property type="term" value="P:cellular response to phosphate starvation"/>
    <property type="evidence" value="ECO:0007669"/>
    <property type="project" value="TreeGrafter"/>
</dbReference>
<dbReference type="GO" id="GO:0005886">
    <property type="term" value="C:plasma membrane"/>
    <property type="evidence" value="ECO:0007669"/>
    <property type="project" value="TreeGrafter"/>
</dbReference>
<comment type="subcellular location">
    <subcellularLocation>
        <location evidence="2">Membrane</location>
    </subcellularLocation>
</comment>
<dbReference type="SUPFAM" id="SSF55874">
    <property type="entry name" value="ATPase domain of HSP90 chaperone/DNA topoisomerase II/histidine kinase"/>
    <property type="match status" value="1"/>
</dbReference>
<sequence>MRKRIQLSMLTIAIITIIAMTFDVETLYLLVNKRRMQQDSWLELVVYVVVTIGILALCIIASKTLTDKIMGPVNKMAEHVDDNTYMPEYQELVPIMDKIRSQHIDVLAAAKARQDFSASVSHELKTPLTAISGYAELLETGMVEPDKQQHFIEEIRHNSDRLLGLINDIISLSQLDSNQALDFETIDLYQLVQESLDTLAMVAGKSKIQLIFDGERCNIYANKECIREVVYNLVQNAIKYNNENGHVWINVYTEKTPVLVVKDDGIGIPLPEQERVFERFYRVDKSRSKATGGTGLGLSIVKHIADLHNAKIILDSEPGVGTEIKVVF</sequence>
<dbReference type="EC" id="2.7.13.3" evidence="3"/>
<organism evidence="11 12">
    <name type="scientific">Pseudobutyrivibrio ruminis</name>
    <dbReference type="NCBI Taxonomy" id="46206"/>
    <lineage>
        <taxon>Bacteria</taxon>
        <taxon>Bacillati</taxon>
        <taxon>Bacillota</taxon>
        <taxon>Clostridia</taxon>
        <taxon>Lachnospirales</taxon>
        <taxon>Lachnospiraceae</taxon>
        <taxon>Pseudobutyrivibrio</taxon>
    </lineage>
</organism>
<dbReference type="Gene3D" id="1.10.287.130">
    <property type="match status" value="1"/>
</dbReference>
<evidence type="ECO:0000256" key="1">
    <source>
        <dbReference type="ARBA" id="ARBA00000085"/>
    </source>
</evidence>
<comment type="catalytic activity">
    <reaction evidence="1">
        <text>ATP + protein L-histidine = ADP + protein N-phospho-L-histidine.</text>
        <dbReference type="EC" id="2.7.13.3"/>
    </reaction>
</comment>
<keyword evidence="9" id="KW-0812">Transmembrane</keyword>
<dbReference type="GO" id="GO:0004721">
    <property type="term" value="F:phosphoprotein phosphatase activity"/>
    <property type="evidence" value="ECO:0007669"/>
    <property type="project" value="TreeGrafter"/>
</dbReference>
<dbReference type="Pfam" id="PF02518">
    <property type="entry name" value="HATPase_c"/>
    <property type="match status" value="1"/>
</dbReference>
<gene>
    <name evidence="11" type="ORF">E7272_12890</name>
</gene>
<name>A0A927U9X6_9FIRM</name>
<dbReference type="SMART" id="SM00388">
    <property type="entry name" value="HisKA"/>
    <property type="match status" value="1"/>
</dbReference>
<dbReference type="PROSITE" id="PS50109">
    <property type="entry name" value="HIS_KIN"/>
    <property type="match status" value="1"/>
</dbReference>
<dbReference type="InterPro" id="IPR005467">
    <property type="entry name" value="His_kinase_dom"/>
</dbReference>
<evidence type="ECO:0000256" key="6">
    <source>
        <dbReference type="ARBA" id="ARBA00022777"/>
    </source>
</evidence>
<evidence type="ECO:0000256" key="8">
    <source>
        <dbReference type="ARBA" id="ARBA00023136"/>
    </source>
</evidence>
<evidence type="ECO:0000313" key="11">
    <source>
        <dbReference type="EMBL" id="MBE5920720.1"/>
    </source>
</evidence>
<keyword evidence="6 11" id="KW-0418">Kinase</keyword>
<dbReference type="InterPro" id="IPR036890">
    <property type="entry name" value="HATPase_C_sf"/>
</dbReference>
<evidence type="ECO:0000256" key="5">
    <source>
        <dbReference type="ARBA" id="ARBA00022679"/>
    </source>
</evidence>
<dbReference type="PANTHER" id="PTHR45453:SF1">
    <property type="entry name" value="PHOSPHATE REGULON SENSOR PROTEIN PHOR"/>
    <property type="match status" value="1"/>
</dbReference>
<evidence type="ECO:0000256" key="4">
    <source>
        <dbReference type="ARBA" id="ARBA00022553"/>
    </source>
</evidence>
<keyword evidence="5" id="KW-0808">Transferase</keyword>
<dbReference type="SUPFAM" id="SSF47384">
    <property type="entry name" value="Homodimeric domain of signal transducing histidine kinase"/>
    <property type="match status" value="1"/>
</dbReference>
<dbReference type="InterPro" id="IPR050351">
    <property type="entry name" value="BphY/WalK/GraS-like"/>
</dbReference>
<dbReference type="InterPro" id="IPR036097">
    <property type="entry name" value="HisK_dim/P_sf"/>
</dbReference>
<dbReference type="InterPro" id="IPR003594">
    <property type="entry name" value="HATPase_dom"/>
</dbReference>
<accession>A0A927U9X6</accession>
<dbReference type="GO" id="GO:0000155">
    <property type="term" value="F:phosphorelay sensor kinase activity"/>
    <property type="evidence" value="ECO:0007669"/>
    <property type="project" value="InterPro"/>
</dbReference>
<dbReference type="Proteomes" id="UP000766246">
    <property type="component" value="Unassembled WGS sequence"/>
</dbReference>
<proteinExistence type="predicted"/>
<dbReference type="CDD" id="cd00075">
    <property type="entry name" value="HATPase"/>
    <property type="match status" value="1"/>
</dbReference>
<dbReference type="FunFam" id="1.10.287.130:FF:000001">
    <property type="entry name" value="Two-component sensor histidine kinase"/>
    <property type="match status" value="1"/>
</dbReference>
<evidence type="ECO:0000313" key="12">
    <source>
        <dbReference type="Proteomes" id="UP000766246"/>
    </source>
</evidence>
<dbReference type="Pfam" id="PF00512">
    <property type="entry name" value="HisKA"/>
    <property type="match status" value="1"/>
</dbReference>
<keyword evidence="9" id="KW-1133">Transmembrane helix</keyword>
<comment type="caution">
    <text evidence="11">The sequence shown here is derived from an EMBL/GenBank/DDBJ whole genome shotgun (WGS) entry which is preliminary data.</text>
</comment>
<dbReference type="AlphaFoldDB" id="A0A927U9X6"/>
<keyword evidence="8 9" id="KW-0472">Membrane</keyword>
<evidence type="ECO:0000259" key="10">
    <source>
        <dbReference type="PROSITE" id="PS50109"/>
    </source>
</evidence>
<dbReference type="PRINTS" id="PR00344">
    <property type="entry name" value="BCTRLSENSOR"/>
</dbReference>
<evidence type="ECO:0000256" key="2">
    <source>
        <dbReference type="ARBA" id="ARBA00004370"/>
    </source>
</evidence>
<dbReference type="CDD" id="cd00082">
    <property type="entry name" value="HisKA"/>
    <property type="match status" value="1"/>
</dbReference>
<dbReference type="EMBL" id="SVER01000047">
    <property type="protein sequence ID" value="MBE5920720.1"/>
    <property type="molecule type" value="Genomic_DNA"/>
</dbReference>
<dbReference type="InterPro" id="IPR003661">
    <property type="entry name" value="HisK_dim/P_dom"/>
</dbReference>
<feature type="transmembrane region" description="Helical" evidence="9">
    <location>
        <begin position="44"/>
        <end position="66"/>
    </location>
</feature>
<dbReference type="Gene3D" id="3.30.565.10">
    <property type="entry name" value="Histidine kinase-like ATPase, C-terminal domain"/>
    <property type="match status" value="1"/>
</dbReference>
<feature type="transmembrane region" description="Helical" evidence="9">
    <location>
        <begin position="7"/>
        <end position="24"/>
    </location>
</feature>
<evidence type="ECO:0000256" key="9">
    <source>
        <dbReference type="SAM" id="Phobius"/>
    </source>
</evidence>
<keyword evidence="7" id="KW-0902">Two-component regulatory system</keyword>
<dbReference type="SMART" id="SM00387">
    <property type="entry name" value="HATPase_c"/>
    <property type="match status" value="1"/>
</dbReference>
<dbReference type="FunFam" id="3.30.565.10:FF:000006">
    <property type="entry name" value="Sensor histidine kinase WalK"/>
    <property type="match status" value="1"/>
</dbReference>
<evidence type="ECO:0000256" key="7">
    <source>
        <dbReference type="ARBA" id="ARBA00023012"/>
    </source>
</evidence>
<evidence type="ECO:0000256" key="3">
    <source>
        <dbReference type="ARBA" id="ARBA00012438"/>
    </source>
</evidence>
<dbReference type="PANTHER" id="PTHR45453">
    <property type="entry name" value="PHOSPHATE REGULON SENSOR PROTEIN PHOR"/>
    <property type="match status" value="1"/>
</dbReference>
<protein>
    <recommendedName>
        <fullName evidence="3">histidine kinase</fullName>
        <ecNumber evidence="3">2.7.13.3</ecNumber>
    </recommendedName>
</protein>
<reference evidence="11" key="1">
    <citation type="submission" date="2019-04" db="EMBL/GenBank/DDBJ databases">
        <title>Evolution of Biomass-Degrading Anaerobic Consortia Revealed by Metagenomics.</title>
        <authorList>
            <person name="Peng X."/>
        </authorList>
    </citation>
    <scope>NUCLEOTIDE SEQUENCE</scope>
    <source>
        <strain evidence="11">SIG311</strain>
    </source>
</reference>